<reference evidence="3" key="1">
    <citation type="submission" date="2015-05" db="EMBL/GenBank/DDBJ databases">
        <authorList>
            <person name="Fogelqvist Johan"/>
        </authorList>
    </citation>
    <scope>NUCLEOTIDE SEQUENCE [LARGE SCALE GENOMIC DNA]</scope>
</reference>
<evidence type="ECO:0000313" key="3">
    <source>
        <dbReference type="Proteomes" id="UP000045706"/>
    </source>
</evidence>
<organism evidence="2 3">
    <name type="scientific">Verticillium longisporum</name>
    <name type="common">Verticillium dahliae var. longisporum</name>
    <dbReference type="NCBI Taxonomy" id="100787"/>
    <lineage>
        <taxon>Eukaryota</taxon>
        <taxon>Fungi</taxon>
        <taxon>Dikarya</taxon>
        <taxon>Ascomycota</taxon>
        <taxon>Pezizomycotina</taxon>
        <taxon>Sordariomycetes</taxon>
        <taxon>Hypocreomycetidae</taxon>
        <taxon>Glomerellales</taxon>
        <taxon>Plectosphaerellaceae</taxon>
        <taxon>Verticillium</taxon>
    </lineage>
</organism>
<feature type="region of interest" description="Disordered" evidence="1">
    <location>
        <begin position="107"/>
        <end position="166"/>
    </location>
</feature>
<proteinExistence type="predicted"/>
<name>A0A0G4KRZ2_VERLO</name>
<evidence type="ECO:0000313" key="2">
    <source>
        <dbReference type="EMBL" id="CRK12608.1"/>
    </source>
</evidence>
<dbReference type="EMBL" id="CVQI01003335">
    <property type="protein sequence ID" value="CRK12608.1"/>
    <property type="molecule type" value="Genomic_DNA"/>
</dbReference>
<dbReference type="Proteomes" id="UP000045706">
    <property type="component" value="Unassembled WGS sequence"/>
</dbReference>
<feature type="non-terminal residue" evidence="2">
    <location>
        <position position="196"/>
    </location>
</feature>
<protein>
    <submittedName>
        <fullName evidence="2">Uncharacterized protein</fullName>
    </submittedName>
</protein>
<dbReference type="AlphaFoldDB" id="A0A0G4KRZ2"/>
<gene>
    <name evidence="2" type="ORF">BN1723_001857</name>
</gene>
<sequence length="196" mass="21207">MRGADAQEEAALRSVVLTGRWASWADGRNEMPGTPAYRAGHERSDTATSVVCVESTVAVQVWWCNPERQAGSRHIGIYWPYLRKVLAGDGRLVDRMDNTVSFLLGTQGRQGEARRGKSKQGKGKEGTGGMAWHGMARHGSGSGSGGNSAAAAAASKQTSFTRGRRDWRVQEGAVQSVAVKVPHHSRVEWSYRLLAS</sequence>
<accession>A0A0G4KRZ2</accession>
<evidence type="ECO:0000256" key="1">
    <source>
        <dbReference type="SAM" id="MobiDB-lite"/>
    </source>
</evidence>